<dbReference type="PANTHER" id="PTHR47808:SF2">
    <property type="entry name" value="LEM DOMAIN-CONTAINING PROTEIN 2"/>
    <property type="match status" value="1"/>
</dbReference>
<sequence>MTDVPPDLYYLNEGFDPSHLKIAELRGILLKHDVPYTPTAKKPELVQSFKKNVATKADELLSLHRQLKPNGKGIVNISTDKKAKGSTSKVSSKSVPVDEGERDDEEDGKDSDGEESVNAKARREKRAAKSVDAEGFAIPAQPSKTKPTSTRKKPKTTEWTVGSGLTSESEVDAKPTTAKSSSIRRKKEKPTKDSAVDASGDKKHVEPSFSDANPFQSGAESDVSVTRKSRKAPTVVEKQPTESKKQHIEPEKAITAEVVKPSADKAEGLSRRSRREPQASSQYFNPQDSFASSGGEEEHPVERKQSKTAIKTKPKTSTSSKAETPEKPKVVVATSSSSRPEYAVVVNKTTKHPLQQIVTSTISILLGLYCIYWCLERHRVGYCDLSQDHSGNDTQELTQQFVSNHSVDLLDLEVNGTTIWDAVRPSCIPCPKHGHCTKGRLLGCDDFFVRIPSMLSFGGWIPVGEKCVPDTVKQRRAFRVENQIKHMLAVKKGQYICGDIKAEKGETEEEVASMKVEDVWTELLVRKPFYRPFFQDTISEQQLEEYWRLAMASLMTYSEREVSFLDRGDDKYMISRQPKLSLGCRVRLQIKDVLYRWRFELGGLLAVVGLIGYGNYQYLQRRKDMKLVAELAGETFVKLQDQERNHHIDPVLFPQACCAITHLRDLILAQEPSVERRRHLWNHVRKIVESNSNVRTLSAEVRGEPHRCWEWVGYGQTAERIPVGSGIEIHSGEMMNTY</sequence>
<dbReference type="PANTHER" id="PTHR47808">
    <property type="entry name" value="INNER NUCLEAR MEMBRANE PROTEIN HEH2-RELATED"/>
    <property type="match status" value="1"/>
</dbReference>
<evidence type="ECO:0000313" key="11">
    <source>
        <dbReference type="EMBL" id="KAG2187146.1"/>
    </source>
</evidence>
<evidence type="ECO:0000256" key="1">
    <source>
        <dbReference type="ARBA" id="ARBA00004540"/>
    </source>
</evidence>
<feature type="compositionally biased region" description="Basic and acidic residues" evidence="7">
    <location>
        <begin position="239"/>
        <end position="254"/>
    </location>
</feature>
<dbReference type="OrthoDB" id="2503928at2759"/>
<evidence type="ECO:0000256" key="7">
    <source>
        <dbReference type="SAM" id="MobiDB-lite"/>
    </source>
</evidence>
<feature type="compositionally biased region" description="Acidic residues" evidence="7">
    <location>
        <begin position="98"/>
        <end position="115"/>
    </location>
</feature>
<evidence type="ECO:0000313" key="12">
    <source>
        <dbReference type="Proteomes" id="UP000612746"/>
    </source>
</evidence>
<reference evidence="11" key="1">
    <citation type="submission" date="2020-12" db="EMBL/GenBank/DDBJ databases">
        <title>Metabolic potential, ecology and presence of endohyphal bacteria is reflected in genomic diversity of Mucoromycotina.</title>
        <authorList>
            <person name="Muszewska A."/>
            <person name="Okrasinska A."/>
            <person name="Steczkiewicz K."/>
            <person name="Drgas O."/>
            <person name="Orlowska M."/>
            <person name="Perlinska-Lenart U."/>
            <person name="Aleksandrzak-Piekarczyk T."/>
            <person name="Szatraj K."/>
            <person name="Zielenkiewicz U."/>
            <person name="Pilsyk S."/>
            <person name="Malc E."/>
            <person name="Mieczkowski P."/>
            <person name="Kruszewska J.S."/>
            <person name="Biernat P."/>
            <person name="Pawlowska J."/>
        </authorList>
    </citation>
    <scope>NUCLEOTIDE SEQUENCE</scope>
    <source>
        <strain evidence="11">WA0000051536</strain>
    </source>
</reference>
<comment type="caution">
    <text evidence="11">The sequence shown here is derived from an EMBL/GenBank/DDBJ whole genome shotgun (WGS) entry which is preliminary data.</text>
</comment>
<feature type="domain" description="HeH/LEM" evidence="10">
    <location>
        <begin position="17"/>
        <end position="51"/>
    </location>
</feature>
<comment type="subcellular location">
    <subcellularLocation>
        <location evidence="1">Nucleus inner membrane</location>
    </subcellularLocation>
</comment>
<keyword evidence="6" id="KW-0539">Nucleus</keyword>
<dbReference type="AlphaFoldDB" id="A0A8H7UII1"/>
<keyword evidence="5 8" id="KW-0472">Membrane</keyword>
<keyword evidence="4 8" id="KW-1133">Transmembrane helix</keyword>
<proteinExistence type="predicted"/>
<evidence type="ECO:0000256" key="5">
    <source>
        <dbReference type="ARBA" id="ARBA00023136"/>
    </source>
</evidence>
<name>A0A8H7UII1_9FUNG</name>
<feature type="transmembrane region" description="Helical" evidence="8">
    <location>
        <begin position="597"/>
        <end position="616"/>
    </location>
</feature>
<dbReference type="GO" id="GO:0034399">
    <property type="term" value="C:nuclear periphery"/>
    <property type="evidence" value="ECO:0007669"/>
    <property type="project" value="TreeGrafter"/>
</dbReference>
<dbReference type="Pfam" id="PF09402">
    <property type="entry name" value="MSC"/>
    <property type="match status" value="1"/>
</dbReference>
<dbReference type="InterPro" id="IPR018996">
    <property type="entry name" value="Man1/Src1-like_C"/>
</dbReference>
<feature type="compositionally biased region" description="Low complexity" evidence="7">
    <location>
        <begin position="307"/>
        <end position="322"/>
    </location>
</feature>
<gene>
    <name evidence="11" type="ORF">INT44_004816</name>
</gene>
<dbReference type="Proteomes" id="UP000612746">
    <property type="component" value="Unassembled WGS sequence"/>
</dbReference>
<feature type="compositionally biased region" description="Low complexity" evidence="7">
    <location>
        <begin position="85"/>
        <end position="94"/>
    </location>
</feature>
<dbReference type="InterPro" id="IPR041885">
    <property type="entry name" value="MAN1_winged_helix_dom"/>
</dbReference>
<keyword evidence="2" id="KW-0597">Phosphoprotein</keyword>
<evidence type="ECO:0000256" key="3">
    <source>
        <dbReference type="ARBA" id="ARBA00022692"/>
    </source>
</evidence>
<dbReference type="InterPro" id="IPR025856">
    <property type="entry name" value="HeH/LEM_domain"/>
</dbReference>
<feature type="compositionally biased region" description="Polar residues" evidence="7">
    <location>
        <begin position="210"/>
        <end position="226"/>
    </location>
</feature>
<evidence type="ECO:0000256" key="6">
    <source>
        <dbReference type="ARBA" id="ARBA00023242"/>
    </source>
</evidence>
<evidence type="ECO:0000259" key="9">
    <source>
        <dbReference type="Pfam" id="PF09402"/>
    </source>
</evidence>
<evidence type="ECO:0000259" key="10">
    <source>
        <dbReference type="Pfam" id="PF12949"/>
    </source>
</evidence>
<dbReference type="GO" id="GO:0071763">
    <property type="term" value="P:nuclear membrane organization"/>
    <property type="evidence" value="ECO:0007669"/>
    <property type="project" value="TreeGrafter"/>
</dbReference>
<dbReference type="Gene3D" id="1.10.10.1180">
    <property type="entry name" value="MAN1, winged-helix domain"/>
    <property type="match status" value="1"/>
</dbReference>
<dbReference type="Pfam" id="PF12949">
    <property type="entry name" value="HeH"/>
    <property type="match status" value="1"/>
</dbReference>
<keyword evidence="3 8" id="KW-0812">Transmembrane</keyword>
<evidence type="ECO:0000256" key="4">
    <source>
        <dbReference type="ARBA" id="ARBA00022989"/>
    </source>
</evidence>
<dbReference type="EMBL" id="JAEPRA010000003">
    <property type="protein sequence ID" value="KAG2187146.1"/>
    <property type="molecule type" value="Genomic_DNA"/>
</dbReference>
<dbReference type="InterPro" id="IPR044780">
    <property type="entry name" value="Heh2/Src1"/>
</dbReference>
<feature type="compositionally biased region" description="Basic and acidic residues" evidence="7">
    <location>
        <begin position="190"/>
        <end position="206"/>
    </location>
</feature>
<accession>A0A8H7UII1</accession>
<feature type="compositionally biased region" description="Basic and acidic residues" evidence="7">
    <location>
        <begin position="296"/>
        <end position="305"/>
    </location>
</feature>
<feature type="region of interest" description="Disordered" evidence="7">
    <location>
        <begin position="71"/>
        <end position="334"/>
    </location>
</feature>
<dbReference type="CDD" id="cd12935">
    <property type="entry name" value="LEM_like"/>
    <property type="match status" value="1"/>
</dbReference>
<protein>
    <submittedName>
        <fullName evidence="11">Uncharacterized protein</fullName>
    </submittedName>
</protein>
<evidence type="ECO:0000256" key="8">
    <source>
        <dbReference type="SAM" id="Phobius"/>
    </source>
</evidence>
<evidence type="ECO:0000256" key="2">
    <source>
        <dbReference type="ARBA" id="ARBA00022553"/>
    </source>
</evidence>
<dbReference type="GO" id="GO:0003682">
    <property type="term" value="F:chromatin binding"/>
    <property type="evidence" value="ECO:0007669"/>
    <property type="project" value="InterPro"/>
</dbReference>
<feature type="compositionally biased region" description="Polar residues" evidence="7">
    <location>
        <begin position="278"/>
        <end position="292"/>
    </location>
</feature>
<feature type="compositionally biased region" description="Polar residues" evidence="7">
    <location>
        <begin position="158"/>
        <end position="168"/>
    </location>
</feature>
<dbReference type="GO" id="GO:0005783">
    <property type="term" value="C:endoplasmic reticulum"/>
    <property type="evidence" value="ECO:0007669"/>
    <property type="project" value="TreeGrafter"/>
</dbReference>
<feature type="domain" description="Man1/Src1-like C-terminal" evidence="9">
    <location>
        <begin position="363"/>
        <end position="713"/>
    </location>
</feature>
<dbReference type="GO" id="GO:0005637">
    <property type="term" value="C:nuclear inner membrane"/>
    <property type="evidence" value="ECO:0007669"/>
    <property type="project" value="UniProtKB-SubCell"/>
</dbReference>
<organism evidence="11 12">
    <name type="scientific">Umbelopsis vinacea</name>
    <dbReference type="NCBI Taxonomy" id="44442"/>
    <lineage>
        <taxon>Eukaryota</taxon>
        <taxon>Fungi</taxon>
        <taxon>Fungi incertae sedis</taxon>
        <taxon>Mucoromycota</taxon>
        <taxon>Mucoromycotina</taxon>
        <taxon>Umbelopsidomycetes</taxon>
        <taxon>Umbelopsidales</taxon>
        <taxon>Umbelopsidaceae</taxon>
        <taxon>Umbelopsis</taxon>
    </lineage>
</organism>
<keyword evidence="12" id="KW-1185">Reference proteome</keyword>